<dbReference type="Pfam" id="PF14384">
    <property type="entry name" value="BrnA_antitoxin"/>
    <property type="match status" value="1"/>
</dbReference>
<dbReference type="AlphaFoldDB" id="A0A317E048"/>
<evidence type="ECO:0008006" key="4">
    <source>
        <dbReference type="Google" id="ProtNLM"/>
    </source>
</evidence>
<dbReference type="RefSeq" id="WP_109921980.1">
    <property type="nucleotide sequence ID" value="NZ_QGLF01000004.1"/>
</dbReference>
<accession>A0A317E048</accession>
<feature type="region of interest" description="Disordered" evidence="1">
    <location>
        <begin position="1"/>
        <end position="34"/>
    </location>
</feature>
<dbReference type="Proteomes" id="UP000246077">
    <property type="component" value="Unassembled WGS sequence"/>
</dbReference>
<dbReference type="InterPro" id="IPR025528">
    <property type="entry name" value="BrnA_antitoxin"/>
</dbReference>
<organism evidence="2 3">
    <name type="scientific">Zavarzinia compransoris</name>
    <dbReference type="NCBI Taxonomy" id="1264899"/>
    <lineage>
        <taxon>Bacteria</taxon>
        <taxon>Pseudomonadati</taxon>
        <taxon>Pseudomonadota</taxon>
        <taxon>Alphaproteobacteria</taxon>
        <taxon>Rhodospirillales</taxon>
        <taxon>Zavarziniaceae</taxon>
        <taxon>Zavarzinia</taxon>
    </lineage>
</organism>
<sequence>MTGSRKKTREDVLAAAGEPPPGGDFVWDGEDEDERPATEAELQVGIAAARKRGRGPQKAPTKERISLRVSTAVLSHFRAGGPGWQSRINAALEKLVEDES</sequence>
<evidence type="ECO:0000256" key="1">
    <source>
        <dbReference type="SAM" id="MobiDB-lite"/>
    </source>
</evidence>
<dbReference type="OrthoDB" id="361944at2"/>
<evidence type="ECO:0000313" key="2">
    <source>
        <dbReference type="EMBL" id="PWR19804.1"/>
    </source>
</evidence>
<reference evidence="3" key="1">
    <citation type="submission" date="2018-05" db="EMBL/GenBank/DDBJ databases">
        <title>Zavarzinia sp. HR-AS.</title>
        <authorList>
            <person name="Lee Y."/>
            <person name="Jeon C.O."/>
        </authorList>
    </citation>
    <scope>NUCLEOTIDE SEQUENCE [LARGE SCALE GENOMIC DNA]</scope>
    <source>
        <strain evidence="3">DSM 1231</strain>
    </source>
</reference>
<evidence type="ECO:0000313" key="3">
    <source>
        <dbReference type="Proteomes" id="UP000246077"/>
    </source>
</evidence>
<dbReference type="EMBL" id="QGLF01000004">
    <property type="protein sequence ID" value="PWR19804.1"/>
    <property type="molecule type" value="Genomic_DNA"/>
</dbReference>
<keyword evidence="3" id="KW-1185">Reference proteome</keyword>
<gene>
    <name evidence="2" type="ORF">DKG75_15200</name>
</gene>
<comment type="caution">
    <text evidence="2">The sequence shown here is derived from an EMBL/GenBank/DDBJ whole genome shotgun (WGS) entry which is preliminary data.</text>
</comment>
<name>A0A317E048_9PROT</name>
<proteinExistence type="predicted"/>
<protein>
    <recommendedName>
        <fullName evidence="4">BrnA antitoxin family protein</fullName>
    </recommendedName>
</protein>